<feature type="signal peptide" evidence="1">
    <location>
        <begin position="1"/>
        <end position="27"/>
    </location>
</feature>
<keyword evidence="1" id="KW-0732">Signal</keyword>
<reference evidence="2" key="1">
    <citation type="journal article" date="2017" name="Nature">
        <title>The genome of Chenopodium quinoa.</title>
        <authorList>
            <person name="Jarvis D.E."/>
            <person name="Ho Y.S."/>
            <person name="Lightfoot D.J."/>
            <person name="Schmoeckel S.M."/>
            <person name="Li B."/>
            <person name="Borm T.J.A."/>
            <person name="Ohyanagi H."/>
            <person name="Mineta K."/>
            <person name="Michell C.T."/>
            <person name="Saber N."/>
            <person name="Kharbatia N.M."/>
            <person name="Rupper R.R."/>
            <person name="Sharp A.R."/>
            <person name="Dally N."/>
            <person name="Boughton B.A."/>
            <person name="Woo Y.H."/>
            <person name="Gao G."/>
            <person name="Schijlen E.G.W.M."/>
            <person name="Guo X."/>
            <person name="Momin A.A."/>
            <person name="Negrao S."/>
            <person name="Al-Babili S."/>
            <person name="Gehring C."/>
            <person name="Roessner U."/>
            <person name="Jung C."/>
            <person name="Murphy K."/>
            <person name="Arold S.T."/>
            <person name="Gojobori T."/>
            <person name="van der Linden C.G."/>
            <person name="van Loo E.N."/>
            <person name="Jellen E.N."/>
            <person name="Maughan P.J."/>
            <person name="Tester M."/>
        </authorList>
    </citation>
    <scope>NUCLEOTIDE SEQUENCE [LARGE SCALE GENOMIC DNA]</scope>
    <source>
        <strain evidence="2">cv. PI 614886</strain>
    </source>
</reference>
<sequence>MKKWVGSKVLLLLILAIITIMVDTCVASRARNELISEQSEKQKSILISNILLEGVKYENNLSCWPGGSKCNPFDADQRCCDGYVCDVFGSRYSARCVWCPGKGDSCGLLDHCCPGLS</sequence>
<accession>A0A803MWQ2</accession>
<proteinExistence type="predicted"/>
<dbReference type="AlphaFoldDB" id="A0A803MWQ2"/>
<evidence type="ECO:0000313" key="2">
    <source>
        <dbReference type="EnsemblPlants" id="AUR62036632-RA:cds"/>
    </source>
</evidence>
<dbReference type="Proteomes" id="UP000596660">
    <property type="component" value="Unplaced"/>
</dbReference>
<dbReference type="EnsemblPlants" id="AUR62036632-RA">
    <property type="protein sequence ID" value="AUR62036632-RA:cds"/>
    <property type="gene ID" value="AUR62036632"/>
</dbReference>
<keyword evidence="3" id="KW-1185">Reference proteome</keyword>
<evidence type="ECO:0000313" key="3">
    <source>
        <dbReference type="Proteomes" id="UP000596660"/>
    </source>
</evidence>
<dbReference type="Gramene" id="AUR62036632-RA">
    <property type="protein sequence ID" value="AUR62036632-RA:cds"/>
    <property type="gene ID" value="AUR62036632"/>
</dbReference>
<protein>
    <submittedName>
        <fullName evidence="2">Uncharacterized protein</fullName>
    </submittedName>
</protein>
<reference evidence="2" key="2">
    <citation type="submission" date="2021-03" db="UniProtKB">
        <authorList>
            <consortium name="EnsemblPlants"/>
        </authorList>
    </citation>
    <scope>IDENTIFICATION</scope>
</reference>
<organism evidence="2 3">
    <name type="scientific">Chenopodium quinoa</name>
    <name type="common">Quinoa</name>
    <dbReference type="NCBI Taxonomy" id="63459"/>
    <lineage>
        <taxon>Eukaryota</taxon>
        <taxon>Viridiplantae</taxon>
        <taxon>Streptophyta</taxon>
        <taxon>Embryophyta</taxon>
        <taxon>Tracheophyta</taxon>
        <taxon>Spermatophyta</taxon>
        <taxon>Magnoliopsida</taxon>
        <taxon>eudicotyledons</taxon>
        <taxon>Gunneridae</taxon>
        <taxon>Pentapetalae</taxon>
        <taxon>Caryophyllales</taxon>
        <taxon>Chenopodiaceae</taxon>
        <taxon>Chenopodioideae</taxon>
        <taxon>Atripliceae</taxon>
        <taxon>Chenopodium</taxon>
    </lineage>
</organism>
<evidence type="ECO:0000256" key="1">
    <source>
        <dbReference type="SAM" id="SignalP"/>
    </source>
</evidence>
<dbReference type="OMA" id="YSARCVW"/>
<name>A0A803MWQ2_CHEQI</name>
<feature type="chain" id="PRO_5031287071" evidence="1">
    <location>
        <begin position="28"/>
        <end position="117"/>
    </location>
</feature>